<reference evidence="2 3" key="1">
    <citation type="submission" date="2017-06" db="EMBL/GenBank/DDBJ databases">
        <title>Description of Rhodopirellula bahusiensis sp. nov.</title>
        <authorList>
            <person name="Kizina J."/>
            <person name="Harder J."/>
        </authorList>
    </citation>
    <scope>NUCLEOTIDE SEQUENCE [LARGE SCALE GENOMIC DNA]</scope>
    <source>
        <strain evidence="2 3">SWK21</strain>
    </source>
</reference>
<dbReference type="GeneID" id="90612193"/>
<protein>
    <submittedName>
        <fullName evidence="2">Uncharacterized protein</fullName>
    </submittedName>
</protein>
<dbReference type="OrthoDB" id="10010699at2"/>
<feature type="transmembrane region" description="Helical" evidence="1">
    <location>
        <begin position="522"/>
        <end position="543"/>
    </location>
</feature>
<feature type="transmembrane region" description="Helical" evidence="1">
    <location>
        <begin position="311"/>
        <end position="337"/>
    </location>
</feature>
<evidence type="ECO:0000313" key="3">
    <source>
        <dbReference type="Proteomes" id="UP000225740"/>
    </source>
</evidence>
<feature type="transmembrane region" description="Helical" evidence="1">
    <location>
        <begin position="358"/>
        <end position="382"/>
    </location>
</feature>
<feature type="transmembrane region" description="Helical" evidence="1">
    <location>
        <begin position="273"/>
        <end position="291"/>
    </location>
</feature>
<dbReference type="RefSeq" id="WP_143549389.1">
    <property type="nucleotide sequence ID" value="NZ_NIZW01000048.1"/>
</dbReference>
<evidence type="ECO:0000256" key="1">
    <source>
        <dbReference type="SAM" id="Phobius"/>
    </source>
</evidence>
<keyword evidence="3" id="KW-1185">Reference proteome</keyword>
<dbReference type="Proteomes" id="UP000225740">
    <property type="component" value="Unassembled WGS sequence"/>
</dbReference>
<comment type="caution">
    <text evidence="2">The sequence shown here is derived from an EMBL/GenBank/DDBJ whole genome shotgun (WGS) entry which is preliminary data.</text>
</comment>
<evidence type="ECO:0000313" key="2">
    <source>
        <dbReference type="EMBL" id="PHQ31486.1"/>
    </source>
</evidence>
<accession>A0A2G1VXH9</accession>
<keyword evidence="1" id="KW-0812">Transmembrane</keyword>
<dbReference type="AlphaFoldDB" id="A0A2G1VXH9"/>
<gene>
    <name evidence="2" type="ORF">CEE69_30770</name>
</gene>
<name>A0A2G1VXH9_9BACT</name>
<organism evidence="2 3">
    <name type="scientific">Rhodopirellula bahusiensis</name>
    <dbReference type="NCBI Taxonomy" id="2014065"/>
    <lineage>
        <taxon>Bacteria</taxon>
        <taxon>Pseudomonadati</taxon>
        <taxon>Planctomycetota</taxon>
        <taxon>Planctomycetia</taxon>
        <taxon>Pirellulales</taxon>
        <taxon>Pirellulaceae</taxon>
        <taxon>Rhodopirellula</taxon>
    </lineage>
</organism>
<feature type="transmembrane region" description="Helical" evidence="1">
    <location>
        <begin position="388"/>
        <end position="408"/>
    </location>
</feature>
<proteinExistence type="predicted"/>
<dbReference type="EMBL" id="NIZW01000048">
    <property type="protein sequence ID" value="PHQ31486.1"/>
    <property type="molecule type" value="Genomic_DNA"/>
</dbReference>
<feature type="transmembrane region" description="Helical" evidence="1">
    <location>
        <begin position="230"/>
        <end position="253"/>
    </location>
</feature>
<sequence>MSTTDGAHLFRIGVLTICLFGFGGCNTVTFDHRPPDTNLDFSQYFVGTITTNQTTSKGFENSSAFFFSKPDKSGRREFFFTEKSNDPEAEASQPMQGGSYLYKLGGQRFHFFEFGDVAAGRYTVVRVGFESGKLVFEIPNARQMNEVWPLANKEFANGNFHSSASPNELVAVFSDQVLVDELFVDADKRIIDLKSKTVAATLGEKQLTVSDPGGVTVSMLLPGMPTRSTLMTLFCSVFGIAALSMAFLTGRLLLQDKQASPLAFQQIVVSKKVLVAGAMLGTITGFCILLLHTAFSQSMRSWSIETLVPKIFVILIVSTLITWVVDSYGGILWAAVSEREEMISNASNALTERQIMKGGMLCGFVVAVTVLLTYSASIGSLFFWGPKLILFLVAFGISGGALGTWLTLRNEPSVTLVQNACRAKNISRAMGPVVLAMAMMAPGFLLTHWLQQKAMSLVDAGLSHQIDLDIPGIKGVVPVAREPTLQDGFIVFFLGVPQIEFVEWTTDVKEFSMKTPSPWREAVLSFLAFLTTLTTAILILLLARLFASIFLRVAATDEDEPIIYRPIA</sequence>
<keyword evidence="1" id="KW-0472">Membrane</keyword>
<keyword evidence="1" id="KW-1133">Transmembrane helix</keyword>
<feature type="transmembrane region" description="Helical" evidence="1">
    <location>
        <begin position="429"/>
        <end position="450"/>
    </location>
</feature>